<dbReference type="NCBIfam" id="NF002205">
    <property type="entry name" value="PRK01096.1"/>
    <property type="match status" value="1"/>
</dbReference>
<evidence type="ECO:0000259" key="3">
    <source>
        <dbReference type="SMART" id="SM00471"/>
    </source>
</evidence>
<name>A0A1M5NQ97_9BACT</name>
<dbReference type="SMART" id="SM00471">
    <property type="entry name" value="HDc"/>
    <property type="match status" value="1"/>
</dbReference>
<dbReference type="InterPro" id="IPR026875">
    <property type="entry name" value="PHydrolase_assoc_dom"/>
</dbReference>
<feature type="region of interest" description="Disordered" evidence="2">
    <location>
        <begin position="1"/>
        <end position="23"/>
    </location>
</feature>
<dbReference type="SUPFAM" id="SSF109604">
    <property type="entry name" value="HD-domain/PDEase-like"/>
    <property type="match status" value="1"/>
</dbReference>
<dbReference type="AlphaFoldDB" id="A0A1M5NQ97"/>
<dbReference type="InterPro" id="IPR023293">
    <property type="entry name" value="dGTP_triP_hydro_central_sf"/>
</dbReference>
<dbReference type="Gene3D" id="1.10.3550.10">
    <property type="entry name" value="eoxyguanosinetriphosphate triphosphohydrolase domain-like"/>
    <property type="match status" value="1"/>
</dbReference>
<dbReference type="InterPro" id="IPR027432">
    <property type="entry name" value="dGTP_triphosphohydrolase_C"/>
</dbReference>
<evidence type="ECO:0000256" key="1">
    <source>
        <dbReference type="ARBA" id="ARBA00022801"/>
    </source>
</evidence>
<reference evidence="4 5" key="1">
    <citation type="submission" date="2016-11" db="EMBL/GenBank/DDBJ databases">
        <authorList>
            <person name="Jaros S."/>
            <person name="Januszkiewicz K."/>
            <person name="Wedrychowicz H."/>
        </authorList>
    </citation>
    <scope>NUCLEOTIDE SEQUENCE [LARGE SCALE GENOMIC DNA]</scope>
    <source>
        <strain evidence="4 5">DSM 24574</strain>
    </source>
</reference>
<dbReference type="PANTHER" id="PTHR11373:SF32">
    <property type="entry name" value="DEOXYGUANOSINETRIPHOSPHATE TRIPHOSPHOHYDROLASE"/>
    <property type="match status" value="1"/>
</dbReference>
<keyword evidence="1" id="KW-0378">Hydrolase</keyword>
<dbReference type="Proteomes" id="UP000184212">
    <property type="component" value="Unassembled WGS sequence"/>
</dbReference>
<dbReference type="InterPro" id="IPR006674">
    <property type="entry name" value="HD_domain"/>
</dbReference>
<protein>
    <submittedName>
        <fullName evidence="4">dGTPase</fullName>
    </submittedName>
</protein>
<dbReference type="EMBL" id="FQWQ01000001">
    <property type="protein sequence ID" value="SHG91702.1"/>
    <property type="molecule type" value="Genomic_DNA"/>
</dbReference>
<feature type="domain" description="HD/PDEase" evidence="3">
    <location>
        <begin position="57"/>
        <end position="256"/>
    </location>
</feature>
<dbReference type="Pfam" id="PF13286">
    <property type="entry name" value="HD_assoc"/>
    <property type="match status" value="1"/>
</dbReference>
<dbReference type="CDD" id="cd00077">
    <property type="entry name" value="HDc"/>
    <property type="match status" value="1"/>
</dbReference>
<gene>
    <name evidence="4" type="ORF">SAMN04488109_2463</name>
</gene>
<dbReference type="Gene3D" id="1.10.3410.10">
    <property type="entry name" value="putative deoxyguanosinetriphosphate triphosphohydrolase like domain"/>
    <property type="match status" value="1"/>
</dbReference>
<proteinExistence type="predicted"/>
<dbReference type="Pfam" id="PF01966">
    <property type="entry name" value="HD"/>
    <property type="match status" value="1"/>
</dbReference>
<dbReference type="Gene3D" id="1.10.3210.10">
    <property type="entry name" value="Hypothetical protein af1432"/>
    <property type="match status" value="1"/>
</dbReference>
<dbReference type="RefSeq" id="WP_073134051.1">
    <property type="nucleotide sequence ID" value="NZ_FQWQ01000001.1"/>
</dbReference>
<dbReference type="OrthoDB" id="9803619at2"/>
<evidence type="ECO:0000256" key="2">
    <source>
        <dbReference type="SAM" id="MobiDB-lite"/>
    </source>
</evidence>
<dbReference type="PANTHER" id="PTHR11373">
    <property type="entry name" value="DEOXYNUCLEOSIDE TRIPHOSPHATE TRIPHOSPHOHYDROLASE"/>
    <property type="match status" value="1"/>
</dbReference>
<evidence type="ECO:0000313" key="4">
    <source>
        <dbReference type="EMBL" id="SHG91702.1"/>
    </source>
</evidence>
<feature type="compositionally biased region" description="Polar residues" evidence="2">
    <location>
        <begin position="1"/>
        <end position="13"/>
    </location>
</feature>
<dbReference type="NCBIfam" id="TIGR01353">
    <property type="entry name" value="dGTP_triPase"/>
    <property type="match status" value="1"/>
</dbReference>
<dbReference type="GO" id="GO:0008832">
    <property type="term" value="F:dGTPase activity"/>
    <property type="evidence" value="ECO:0007669"/>
    <property type="project" value="TreeGrafter"/>
</dbReference>
<keyword evidence="5" id="KW-1185">Reference proteome</keyword>
<dbReference type="InterPro" id="IPR006261">
    <property type="entry name" value="dGTPase"/>
</dbReference>
<dbReference type="InterPro" id="IPR050135">
    <property type="entry name" value="dGTPase-like"/>
</dbReference>
<dbReference type="InterPro" id="IPR003607">
    <property type="entry name" value="HD/PDEase_dom"/>
</dbReference>
<organism evidence="4 5">
    <name type="scientific">Chryseolinea serpens</name>
    <dbReference type="NCBI Taxonomy" id="947013"/>
    <lineage>
        <taxon>Bacteria</taxon>
        <taxon>Pseudomonadati</taxon>
        <taxon>Bacteroidota</taxon>
        <taxon>Cytophagia</taxon>
        <taxon>Cytophagales</taxon>
        <taxon>Fulvivirgaceae</taxon>
        <taxon>Chryseolinea</taxon>
    </lineage>
</organism>
<evidence type="ECO:0000313" key="5">
    <source>
        <dbReference type="Proteomes" id="UP000184212"/>
    </source>
</evidence>
<dbReference type="STRING" id="947013.SAMN04488109_2463"/>
<dbReference type="GO" id="GO:0006203">
    <property type="term" value="P:dGTP catabolic process"/>
    <property type="evidence" value="ECO:0007669"/>
    <property type="project" value="TreeGrafter"/>
</dbReference>
<accession>A0A1M5NQ97</accession>
<sequence>MIWHQLLSSQRTGQKPVANTEPSRSAFEQDYDRIIFSHPFRRLQDKTQVHPLPEHDFVHTRLTHSLEVSSVGRSLGKRVGEIILQRHPELKATHSLFDFGAIVAAASLAHDLGNPPFGHAGEDALSDFFIHHPQGQFFKDKVSDAEWGDLTRFEGNAQGFRILNKNQYGLKLTFATLGAFTKYPCPAWFPKRDKTLRSQKKFGFFESEKEIFREVGQALELIPAADCAFVRHPLAFLVEAADDICYSIIDLEDGCSLGLVSYEEARALFEGLITKNKTKLGKLDHLHSLPEKIGYLRALAIGDLMDECSSLFLANEDAILAGKFDQALADHCPSRDALKEIIKISIEKIYRARTVVEIEAAGHEVLPGLLQEFTTAGWYLMNGTKSRKYQNLQLLLPEDIRSDIERQPGQVYGMLRLITDFVSGMTDRHALSLYRKIKGMA</sequence>